<dbReference type="Gene3D" id="2.60.40.790">
    <property type="match status" value="2"/>
</dbReference>
<feature type="compositionally biased region" description="Low complexity" evidence="4">
    <location>
        <begin position="220"/>
        <end position="256"/>
    </location>
</feature>
<dbReference type="OrthoDB" id="10060792at2759"/>
<dbReference type="GeneID" id="106070001"/>
<dbReference type="RefSeq" id="XP_013085258.1">
    <property type="nucleotide sequence ID" value="XM_013229804.2"/>
</dbReference>
<evidence type="ECO:0000313" key="10">
    <source>
        <dbReference type="RefSeq" id="XP_013085257.1"/>
    </source>
</evidence>
<dbReference type="InterPro" id="IPR002068">
    <property type="entry name" value="A-crystallin/Hsp20_dom"/>
</dbReference>
<feature type="region of interest" description="Disordered" evidence="4">
    <location>
        <begin position="176"/>
        <end position="298"/>
    </location>
</feature>
<dbReference type="PRINTS" id="PR00299">
    <property type="entry name" value="ACRYSTALLIN"/>
</dbReference>
<organism evidence="6 7">
    <name type="scientific">Biomphalaria glabrata</name>
    <name type="common">Bloodfluke planorb</name>
    <name type="synonym">Freshwater snail</name>
    <dbReference type="NCBI Taxonomy" id="6526"/>
    <lineage>
        <taxon>Eukaryota</taxon>
        <taxon>Metazoa</taxon>
        <taxon>Spiralia</taxon>
        <taxon>Lophotrochozoa</taxon>
        <taxon>Mollusca</taxon>
        <taxon>Gastropoda</taxon>
        <taxon>Heterobranchia</taxon>
        <taxon>Euthyneura</taxon>
        <taxon>Panpulmonata</taxon>
        <taxon>Hygrophila</taxon>
        <taxon>Lymnaeoidea</taxon>
        <taxon>Planorbidae</taxon>
        <taxon>Biomphalaria</taxon>
    </lineage>
</organism>
<dbReference type="VEuPathDB" id="VectorBase:BGLB008768"/>
<protein>
    <submittedName>
        <fullName evidence="9 10">Small heat shock protein p36-like</fullName>
    </submittedName>
</protein>
<evidence type="ECO:0000259" key="5">
    <source>
        <dbReference type="PROSITE" id="PS01031"/>
    </source>
</evidence>
<sequence>MATRIPINKDSYNFEERQKKIWEDMERDMERRRREWEEEIDKMRKEFFHLHPQNSEFGLDRPSSRLTANSTPYLTEKEDGKPLIEKDDQGNPVFKVQFNMKGYKPEEVNVKMDSTKIMVCAKHEEKGSGSTVSREYNREVNIPCDVNPLSLQCSLNPDGALVIHAPIPAPTYNAVKDSSALSSTPPGRLLGHQTSSSTPPGRSISHQTSSSLPVCDPITSFQQSSSLQHQQHTAPISKPSYSASSSIKPSYTTSSSVFEENSSHPDHIVPSFKPPPDLSRLDKLDSPPPRISSHLNTLPSSNLQSSIFSRSSPFSTISSSFPSGSVFPEPASQVQLNTPIVTSHDGNFQLTLAINEFKPEELTVKTQDGKILICARREVMTGNRAQTIEMTREHSLPDNVDPLTVKAFFTETNNLIIEAPFLKG</sequence>
<dbReference type="PANTHER" id="PTHR45640">
    <property type="entry name" value="HEAT SHOCK PROTEIN HSP-12.2-RELATED"/>
    <property type="match status" value="1"/>
</dbReference>
<dbReference type="GO" id="GO:0005737">
    <property type="term" value="C:cytoplasm"/>
    <property type="evidence" value="ECO:0007669"/>
    <property type="project" value="TreeGrafter"/>
</dbReference>
<keyword evidence="3" id="KW-0175">Coiled coil</keyword>
<dbReference type="Proteomes" id="UP001165740">
    <property type="component" value="Chromosome 10"/>
</dbReference>
<evidence type="ECO:0000256" key="4">
    <source>
        <dbReference type="SAM" id="MobiDB-lite"/>
    </source>
</evidence>
<dbReference type="GO" id="GO:0042026">
    <property type="term" value="P:protein refolding"/>
    <property type="evidence" value="ECO:0007669"/>
    <property type="project" value="TreeGrafter"/>
</dbReference>
<keyword evidence="8" id="KW-1185">Reference proteome</keyword>
<feature type="coiled-coil region" evidence="3">
    <location>
        <begin position="19"/>
        <end position="46"/>
    </location>
</feature>
<dbReference type="InterPro" id="IPR001436">
    <property type="entry name" value="Alpha-crystallin/sHSP_animal"/>
</dbReference>
<dbReference type="GO" id="GO:0009408">
    <property type="term" value="P:response to heat"/>
    <property type="evidence" value="ECO:0007669"/>
    <property type="project" value="TreeGrafter"/>
</dbReference>
<feature type="compositionally biased region" description="Polar residues" evidence="4">
    <location>
        <begin position="192"/>
        <end position="212"/>
    </location>
</feature>
<dbReference type="RefSeq" id="XP_013085257.1">
    <property type="nucleotide sequence ID" value="XM_013229803.2"/>
</dbReference>
<dbReference type="VEuPathDB" id="VectorBase:BGLAX_046068"/>
<accession>A0A2C9JVP8</accession>
<evidence type="ECO:0000313" key="9">
    <source>
        <dbReference type="RefSeq" id="XP_013085256.1"/>
    </source>
</evidence>
<evidence type="ECO:0000256" key="3">
    <source>
        <dbReference type="SAM" id="Coils"/>
    </source>
</evidence>
<dbReference type="AlphaFoldDB" id="A0A2C9JVP8"/>
<evidence type="ECO:0000256" key="2">
    <source>
        <dbReference type="RuleBase" id="RU003616"/>
    </source>
</evidence>
<gene>
    <name evidence="6" type="primary">106070001</name>
    <name evidence="9 10 11" type="synonym">LOC106070001</name>
</gene>
<dbReference type="RefSeq" id="XP_013085256.1">
    <property type="nucleotide sequence ID" value="XM_013229802.2"/>
</dbReference>
<dbReference type="Proteomes" id="UP000076420">
    <property type="component" value="Unassembled WGS sequence"/>
</dbReference>
<feature type="domain" description="SHSP" evidence="5">
    <location>
        <begin position="75"/>
        <end position="184"/>
    </location>
</feature>
<dbReference type="PROSITE" id="PS01031">
    <property type="entry name" value="SHSP"/>
    <property type="match status" value="2"/>
</dbReference>
<reference evidence="6" key="1">
    <citation type="submission" date="2020-05" db="UniProtKB">
        <authorList>
            <consortium name="EnsemblMetazoa"/>
        </authorList>
    </citation>
    <scope>IDENTIFICATION</scope>
    <source>
        <strain evidence="6">BB02</strain>
    </source>
</reference>
<comment type="similarity">
    <text evidence="1 2">Belongs to the small heat shock protein (HSP20) family.</text>
</comment>
<dbReference type="EnsemblMetazoa" id="BGLB008768-RC">
    <property type="protein sequence ID" value="BGLB008768-PC"/>
    <property type="gene ID" value="BGLB008768"/>
</dbReference>
<dbReference type="EnsemblMetazoa" id="BGLB008768-RB">
    <property type="protein sequence ID" value="BGLB008768-PB"/>
    <property type="gene ID" value="BGLB008768"/>
</dbReference>
<name>A0A2C9JVP8_BIOGL</name>
<dbReference type="Pfam" id="PF00011">
    <property type="entry name" value="HSP20"/>
    <property type="match status" value="2"/>
</dbReference>
<dbReference type="STRING" id="6526.A0A2C9JVP8"/>
<dbReference type="InterPro" id="IPR008978">
    <property type="entry name" value="HSP20-like_chaperone"/>
</dbReference>
<dbReference type="SUPFAM" id="SSF49764">
    <property type="entry name" value="HSP20-like chaperones"/>
    <property type="match status" value="2"/>
</dbReference>
<dbReference type="OMA" id="CERQIMP"/>
<evidence type="ECO:0000313" key="11">
    <source>
        <dbReference type="RefSeq" id="XP_013085258.1"/>
    </source>
</evidence>
<dbReference type="KEGG" id="bgt:106070001"/>
<evidence type="ECO:0000256" key="1">
    <source>
        <dbReference type="PROSITE-ProRule" id="PRU00285"/>
    </source>
</evidence>
<dbReference type="GO" id="GO:0051082">
    <property type="term" value="F:unfolded protein binding"/>
    <property type="evidence" value="ECO:0007669"/>
    <property type="project" value="TreeGrafter"/>
</dbReference>
<dbReference type="PANTHER" id="PTHR45640:SF26">
    <property type="entry name" value="RE23625P"/>
    <property type="match status" value="1"/>
</dbReference>
<evidence type="ECO:0000313" key="7">
    <source>
        <dbReference type="Proteomes" id="UP000076420"/>
    </source>
</evidence>
<feature type="domain" description="SHSP" evidence="5">
    <location>
        <begin position="329"/>
        <end position="424"/>
    </location>
</feature>
<evidence type="ECO:0000313" key="8">
    <source>
        <dbReference type="Proteomes" id="UP001165740"/>
    </source>
</evidence>
<evidence type="ECO:0000313" key="6">
    <source>
        <dbReference type="EnsemblMetazoa" id="BGLB008768-PC"/>
    </source>
</evidence>
<proteinExistence type="inferred from homology"/>
<dbReference type="CDD" id="cd06526">
    <property type="entry name" value="metazoan_ACD"/>
    <property type="match status" value="2"/>
</dbReference>
<dbReference type="GO" id="GO:0005634">
    <property type="term" value="C:nucleus"/>
    <property type="evidence" value="ECO:0007669"/>
    <property type="project" value="TreeGrafter"/>
</dbReference>
<dbReference type="EnsemblMetazoa" id="BGLB008768-RD">
    <property type="protein sequence ID" value="BGLB008768-PD"/>
    <property type="gene ID" value="BGLB008768"/>
</dbReference>
<reference evidence="9 10" key="2">
    <citation type="submission" date="2025-04" db="UniProtKB">
        <authorList>
            <consortium name="RefSeq"/>
        </authorList>
    </citation>
    <scope>IDENTIFICATION</scope>
</reference>